<evidence type="ECO:0000256" key="5">
    <source>
        <dbReference type="ARBA" id="ARBA00022989"/>
    </source>
</evidence>
<protein>
    <submittedName>
        <fullName evidence="10">Mechanosensitive ion channel</fullName>
    </submittedName>
</protein>
<comment type="subcellular location">
    <subcellularLocation>
        <location evidence="1">Cell membrane</location>
        <topology evidence="1">Multi-pass membrane protein</topology>
    </subcellularLocation>
</comment>
<evidence type="ECO:0000256" key="7">
    <source>
        <dbReference type="SAM" id="Phobius"/>
    </source>
</evidence>
<dbReference type="STRING" id="553467.SAMN04488063_1286"/>
<organism evidence="10 11">
    <name type="scientific">Halopelagius inordinatus</name>
    <dbReference type="NCBI Taxonomy" id="553467"/>
    <lineage>
        <taxon>Archaea</taxon>
        <taxon>Methanobacteriati</taxon>
        <taxon>Methanobacteriota</taxon>
        <taxon>Stenosarchaea group</taxon>
        <taxon>Halobacteria</taxon>
        <taxon>Halobacteriales</taxon>
        <taxon>Haloferacaceae</taxon>
    </lineage>
</organism>
<evidence type="ECO:0000313" key="10">
    <source>
        <dbReference type="EMBL" id="SFG05633.1"/>
    </source>
</evidence>
<dbReference type="InterPro" id="IPR023408">
    <property type="entry name" value="MscS_beta-dom_sf"/>
</dbReference>
<evidence type="ECO:0000256" key="6">
    <source>
        <dbReference type="ARBA" id="ARBA00023136"/>
    </source>
</evidence>
<evidence type="ECO:0000256" key="1">
    <source>
        <dbReference type="ARBA" id="ARBA00004651"/>
    </source>
</evidence>
<evidence type="ECO:0000259" key="8">
    <source>
        <dbReference type="Pfam" id="PF00924"/>
    </source>
</evidence>
<evidence type="ECO:0000256" key="2">
    <source>
        <dbReference type="ARBA" id="ARBA00008017"/>
    </source>
</evidence>
<dbReference type="GO" id="GO:0008381">
    <property type="term" value="F:mechanosensitive monoatomic ion channel activity"/>
    <property type="evidence" value="ECO:0007669"/>
    <property type="project" value="InterPro"/>
</dbReference>
<feature type="transmembrane region" description="Helical" evidence="7">
    <location>
        <begin position="124"/>
        <end position="144"/>
    </location>
</feature>
<evidence type="ECO:0000259" key="9">
    <source>
        <dbReference type="Pfam" id="PF21082"/>
    </source>
</evidence>
<keyword evidence="4 7" id="KW-0812">Transmembrane</keyword>
<keyword evidence="6 7" id="KW-0472">Membrane</keyword>
<dbReference type="Pfam" id="PF00924">
    <property type="entry name" value="MS_channel_2nd"/>
    <property type="match status" value="1"/>
</dbReference>
<dbReference type="PANTHER" id="PTHR30221">
    <property type="entry name" value="SMALL-CONDUCTANCE MECHANOSENSITIVE CHANNEL"/>
    <property type="match status" value="1"/>
</dbReference>
<dbReference type="Pfam" id="PF21082">
    <property type="entry name" value="MS_channel_3rd"/>
    <property type="match status" value="1"/>
</dbReference>
<dbReference type="Gene3D" id="1.10.287.1260">
    <property type="match status" value="1"/>
</dbReference>
<keyword evidence="5 7" id="KW-1133">Transmembrane helix</keyword>
<gene>
    <name evidence="10" type="ORF">SAMN04488063_1286</name>
</gene>
<evidence type="ECO:0000313" key="11">
    <source>
        <dbReference type="Proteomes" id="UP000198876"/>
    </source>
</evidence>
<feature type="domain" description="Mechanosensitive ion channel MscS" evidence="8">
    <location>
        <begin position="211"/>
        <end position="275"/>
    </location>
</feature>
<feature type="transmembrane region" description="Helical" evidence="7">
    <location>
        <begin position="48"/>
        <end position="69"/>
    </location>
</feature>
<dbReference type="SUPFAM" id="SSF82689">
    <property type="entry name" value="Mechanosensitive channel protein MscS (YggB), C-terminal domain"/>
    <property type="match status" value="1"/>
</dbReference>
<proteinExistence type="inferred from homology"/>
<dbReference type="InterPro" id="IPR010920">
    <property type="entry name" value="LSM_dom_sf"/>
</dbReference>
<dbReference type="InterPro" id="IPR049278">
    <property type="entry name" value="MS_channel_C"/>
</dbReference>
<accession>A0A1I2NPZ9</accession>
<dbReference type="AlphaFoldDB" id="A0A1I2NPZ9"/>
<dbReference type="SUPFAM" id="SSF82861">
    <property type="entry name" value="Mechanosensitive channel protein MscS (YggB), transmembrane region"/>
    <property type="match status" value="1"/>
</dbReference>
<keyword evidence="11" id="KW-1185">Reference proteome</keyword>
<dbReference type="EMBL" id="FOOQ01000001">
    <property type="protein sequence ID" value="SFG05633.1"/>
    <property type="molecule type" value="Genomic_DNA"/>
</dbReference>
<dbReference type="Proteomes" id="UP000198876">
    <property type="component" value="Unassembled WGS sequence"/>
</dbReference>
<dbReference type="InterPro" id="IPR011014">
    <property type="entry name" value="MscS_channel_TM-2"/>
</dbReference>
<sequence length="397" mass="42702">MVVSPNTSSNVGRTVVAESPTGGLSDRLASDFDSVAQVPNVLDASSQLAQTVALVLGLAVGVALVRLAGSRLDDRFGTTTAEFVETIVTSGLVSVAVVAIASIWNMTFIVEFALDSVIVDRWTAMRQVITVALFVTAYLLVRSVNRSIDKLGETEALTEHQSEIAYHLADIGIFLVAGSVVLSIWGVDLTNVFISAGAFSVVVGLAARATLSAMVAGFVLLFSRPFEVGDWIQVKDQSGIVVDVTLFNTKLQTFSDEHVLIPNDQVTSNELLNLTDNDQLRIEVAVGVDYDTDLEHALAVVEEAAVESGAFRTSPDPKAVLREFGDSSVVVELHAWIDGPTKRRVENARTAAIRAIRTAFDREGIVIPFPQRVVDSRNDAAFRVESDDSRPSVVDQD</sequence>
<dbReference type="InterPro" id="IPR045275">
    <property type="entry name" value="MscS_archaea/bacteria_type"/>
</dbReference>
<evidence type="ECO:0000256" key="3">
    <source>
        <dbReference type="ARBA" id="ARBA00022475"/>
    </source>
</evidence>
<comment type="similarity">
    <text evidence="2">Belongs to the MscS (TC 1.A.23) family.</text>
</comment>
<dbReference type="OrthoDB" id="31543at2157"/>
<evidence type="ECO:0000256" key="4">
    <source>
        <dbReference type="ARBA" id="ARBA00022692"/>
    </source>
</evidence>
<name>A0A1I2NPZ9_9EURY</name>
<dbReference type="PANTHER" id="PTHR30221:SF20">
    <property type="entry name" value="SMALL-CONDUCTANCE MECHANOSENSITIVE CHANNEL"/>
    <property type="match status" value="1"/>
</dbReference>
<dbReference type="InterPro" id="IPR011066">
    <property type="entry name" value="MscS_channel_C_sf"/>
</dbReference>
<feature type="transmembrane region" description="Helical" evidence="7">
    <location>
        <begin position="164"/>
        <end position="187"/>
    </location>
</feature>
<dbReference type="SUPFAM" id="SSF50182">
    <property type="entry name" value="Sm-like ribonucleoproteins"/>
    <property type="match status" value="1"/>
</dbReference>
<dbReference type="GO" id="GO:0005886">
    <property type="term" value="C:plasma membrane"/>
    <property type="evidence" value="ECO:0007669"/>
    <property type="project" value="UniProtKB-SubCell"/>
</dbReference>
<feature type="domain" description="Mechanosensitive ion channel MscS C-terminal" evidence="9">
    <location>
        <begin position="282"/>
        <end position="367"/>
    </location>
</feature>
<dbReference type="InterPro" id="IPR006685">
    <property type="entry name" value="MscS_channel_2nd"/>
</dbReference>
<reference evidence="11" key="1">
    <citation type="submission" date="2016-10" db="EMBL/GenBank/DDBJ databases">
        <authorList>
            <person name="Varghese N."/>
            <person name="Submissions S."/>
        </authorList>
    </citation>
    <scope>NUCLEOTIDE SEQUENCE [LARGE SCALE GENOMIC DNA]</scope>
    <source>
        <strain evidence="11">CGMCC 1.7739</strain>
    </source>
</reference>
<feature type="transmembrane region" description="Helical" evidence="7">
    <location>
        <begin position="81"/>
        <end position="104"/>
    </location>
</feature>
<dbReference type="Gene3D" id="3.30.70.100">
    <property type="match status" value="1"/>
</dbReference>
<dbReference type="RefSeq" id="WP_092890005.1">
    <property type="nucleotide sequence ID" value="NZ_FOOQ01000001.1"/>
</dbReference>
<dbReference type="Gene3D" id="2.30.30.60">
    <property type="match status" value="1"/>
</dbReference>
<keyword evidence="3" id="KW-1003">Cell membrane</keyword>
<feature type="transmembrane region" description="Helical" evidence="7">
    <location>
        <begin position="193"/>
        <end position="222"/>
    </location>
</feature>